<comment type="pathway">
    <text evidence="1 4">Metabolic intermediate biosynthesis; chorismate biosynthesis; chorismate from D-erythrose 4-phosphate and phosphoenolpyruvate: step 4/7.</text>
</comment>
<dbReference type="Pfam" id="PF08501">
    <property type="entry name" value="Shikimate_dh_N"/>
    <property type="match status" value="1"/>
</dbReference>
<gene>
    <name evidence="4" type="primary">aroE</name>
    <name evidence="6" type="ORF">EB812_10675</name>
</gene>
<dbReference type="PANTHER" id="PTHR21089">
    <property type="entry name" value="SHIKIMATE DEHYDROGENASE"/>
    <property type="match status" value="1"/>
</dbReference>
<dbReference type="HAMAP" id="MF_00222">
    <property type="entry name" value="Shikimate_DH_AroE"/>
    <property type="match status" value="1"/>
</dbReference>
<keyword evidence="4" id="KW-0028">Amino-acid biosynthesis</keyword>
<dbReference type="GO" id="GO:0050661">
    <property type="term" value="F:NADP binding"/>
    <property type="evidence" value="ECO:0007669"/>
    <property type="project" value="TreeGrafter"/>
</dbReference>
<proteinExistence type="inferred from homology"/>
<feature type="binding site" evidence="4">
    <location>
        <begin position="126"/>
        <end position="130"/>
    </location>
    <ligand>
        <name>NADP(+)</name>
        <dbReference type="ChEBI" id="CHEBI:58349"/>
    </ligand>
</feature>
<dbReference type="GO" id="GO:0005829">
    <property type="term" value="C:cytosol"/>
    <property type="evidence" value="ECO:0007669"/>
    <property type="project" value="TreeGrafter"/>
</dbReference>
<keyword evidence="3 4" id="KW-0057">Aromatic amino acid biosynthesis</keyword>
<dbReference type="AlphaFoldDB" id="A0A6H3F6X3"/>
<keyword evidence="7" id="KW-1185">Reference proteome</keyword>
<keyword evidence="2 4" id="KW-0560">Oxidoreductase</keyword>
<feature type="binding site" evidence="4">
    <location>
        <position position="263"/>
    </location>
    <ligand>
        <name>shikimate</name>
        <dbReference type="ChEBI" id="CHEBI:36208"/>
    </ligand>
</feature>
<dbReference type="PANTHER" id="PTHR21089:SF1">
    <property type="entry name" value="BIFUNCTIONAL 3-DEHYDROQUINATE DEHYDRATASE_SHIKIMATE DEHYDROGENASE, CHLOROPLASTIC"/>
    <property type="match status" value="1"/>
</dbReference>
<evidence type="ECO:0000256" key="3">
    <source>
        <dbReference type="ARBA" id="ARBA00023141"/>
    </source>
</evidence>
<comment type="similarity">
    <text evidence="4">Belongs to the shikimate dehydrogenase family.</text>
</comment>
<feature type="domain" description="Shikimate dehydrogenase substrate binding N-terminal" evidence="5">
    <location>
        <begin position="9"/>
        <end position="91"/>
    </location>
</feature>
<comment type="subunit">
    <text evidence="4">Homodimer.</text>
</comment>
<dbReference type="SUPFAM" id="SSF51735">
    <property type="entry name" value="NAD(P)-binding Rossmann-fold domains"/>
    <property type="match status" value="1"/>
</dbReference>
<dbReference type="GO" id="GO:0008652">
    <property type="term" value="P:amino acid biosynthetic process"/>
    <property type="evidence" value="ECO:0007669"/>
    <property type="project" value="UniProtKB-KW"/>
</dbReference>
<comment type="catalytic activity">
    <reaction evidence="4">
        <text>shikimate + NADP(+) = 3-dehydroshikimate + NADPH + H(+)</text>
        <dbReference type="Rhea" id="RHEA:17737"/>
        <dbReference type="ChEBI" id="CHEBI:15378"/>
        <dbReference type="ChEBI" id="CHEBI:16630"/>
        <dbReference type="ChEBI" id="CHEBI:36208"/>
        <dbReference type="ChEBI" id="CHEBI:57783"/>
        <dbReference type="ChEBI" id="CHEBI:58349"/>
        <dbReference type="EC" id="1.1.1.25"/>
    </reaction>
</comment>
<evidence type="ECO:0000256" key="1">
    <source>
        <dbReference type="ARBA" id="ARBA00004871"/>
    </source>
</evidence>
<evidence type="ECO:0000313" key="6">
    <source>
        <dbReference type="EMBL" id="TBH78476.1"/>
    </source>
</evidence>
<dbReference type="GO" id="GO:0004764">
    <property type="term" value="F:shikimate 3-dehydrogenase (NADP+) activity"/>
    <property type="evidence" value="ECO:0007669"/>
    <property type="project" value="UniProtKB-UniRule"/>
</dbReference>
<dbReference type="RefSeq" id="WP_118230802.1">
    <property type="nucleotide sequence ID" value="NZ_DBFBQU010000048.1"/>
</dbReference>
<dbReference type="Proteomes" id="UP000292919">
    <property type="component" value="Unassembled WGS sequence"/>
</dbReference>
<feature type="binding site" evidence="4">
    <location>
        <position position="64"/>
    </location>
    <ligand>
        <name>shikimate</name>
        <dbReference type="ChEBI" id="CHEBI:36208"/>
    </ligand>
</feature>
<keyword evidence="4" id="KW-0521">NADP</keyword>
<accession>A0A6H3F6X3</accession>
<dbReference type="GO" id="GO:0009073">
    <property type="term" value="P:aromatic amino acid family biosynthetic process"/>
    <property type="evidence" value="ECO:0007669"/>
    <property type="project" value="UniProtKB-KW"/>
</dbReference>
<dbReference type="EMBL" id="SIXC01000015">
    <property type="protein sequence ID" value="TBH78476.1"/>
    <property type="molecule type" value="Genomic_DNA"/>
</dbReference>
<dbReference type="InterPro" id="IPR046346">
    <property type="entry name" value="Aminoacid_DH-like_N_sf"/>
</dbReference>
<name>A0A6H3F6X3_9BACT</name>
<dbReference type="Gene3D" id="3.40.50.10860">
    <property type="entry name" value="Leucine Dehydrogenase, chain A, domain 1"/>
    <property type="match status" value="1"/>
</dbReference>
<evidence type="ECO:0000256" key="2">
    <source>
        <dbReference type="ARBA" id="ARBA00023002"/>
    </source>
</evidence>
<evidence type="ECO:0000256" key="4">
    <source>
        <dbReference type="HAMAP-Rule" id="MF_00222"/>
    </source>
</evidence>
<dbReference type="SUPFAM" id="SSF53223">
    <property type="entry name" value="Aminoacid dehydrogenase-like, N-terminal domain"/>
    <property type="match status" value="1"/>
</dbReference>
<dbReference type="GO" id="GO:0019632">
    <property type="term" value="P:shikimate metabolic process"/>
    <property type="evidence" value="ECO:0007669"/>
    <property type="project" value="TreeGrafter"/>
</dbReference>
<feature type="binding site" evidence="4">
    <location>
        <position position="233"/>
    </location>
    <ligand>
        <name>NADP(+)</name>
        <dbReference type="ChEBI" id="CHEBI:58349"/>
    </ligand>
</feature>
<evidence type="ECO:0000313" key="7">
    <source>
        <dbReference type="Proteomes" id="UP000292919"/>
    </source>
</evidence>
<dbReference type="Gene3D" id="3.40.50.720">
    <property type="entry name" value="NAD(P)-binding Rossmann-like Domain"/>
    <property type="match status" value="1"/>
</dbReference>
<comment type="function">
    <text evidence="4">Involved in the biosynthesis of the chorismate, which leads to the biosynthesis of aromatic amino acids. Catalyzes the reversible NADPH linked reduction of 3-dehydroshikimate (DHSA) to yield shikimate (SA).</text>
</comment>
<dbReference type="UniPathway" id="UPA00053">
    <property type="reaction ID" value="UER00087"/>
</dbReference>
<dbReference type="InterPro" id="IPR013708">
    <property type="entry name" value="Shikimate_DH-bd_N"/>
</dbReference>
<sequence length="296" mass="31866">MEDLALYGVTGWPLGQSLSPLLHNTGFQALRLPAAYARWEVPPEKLPAFVESVRLLHIRGCSVTIPHKVALTPLLDAVSPLARQVGAVNTLYWQDDALCGHNTDVAGFLAPLAGLPLDRGDALLLGAGGAARAVAAGLTGLPQDKRPRRIYVATPSNRSHLPLAQTFGLTPLPWEERHSVPALLVVNTTPLGMCGKAGTATPYDFAQAPLPHCQQDDFFDGTAAQATPLAYDLVYNPLETRFLREARLAGRRGISGLEMFYGQGDAQFRLWTGRALPPQARQALDAALKVKEIPCV</sequence>
<dbReference type="InterPro" id="IPR022893">
    <property type="entry name" value="Shikimate_DH_fam"/>
</dbReference>
<feature type="binding site" evidence="4">
    <location>
        <position position="256"/>
    </location>
    <ligand>
        <name>NADP(+)</name>
        <dbReference type="ChEBI" id="CHEBI:58349"/>
    </ligand>
</feature>
<comment type="caution">
    <text evidence="4">Lacks conserved residue(s) required for the propagation of feature annotation.</text>
</comment>
<feature type="binding site" evidence="4">
    <location>
        <position position="235"/>
    </location>
    <ligand>
        <name>shikimate</name>
        <dbReference type="ChEBI" id="CHEBI:36208"/>
    </ligand>
</feature>
<feature type="binding site" evidence="4">
    <location>
        <begin position="17"/>
        <end position="19"/>
    </location>
    <ligand>
        <name>shikimate</name>
        <dbReference type="ChEBI" id="CHEBI:36208"/>
    </ligand>
</feature>
<feature type="active site" description="Proton acceptor" evidence="4">
    <location>
        <position position="68"/>
    </location>
</feature>
<dbReference type="EC" id="1.1.1.25" evidence="4"/>
<feature type="binding site" evidence="4">
    <location>
        <position position="89"/>
    </location>
    <ligand>
        <name>shikimate</name>
        <dbReference type="ChEBI" id="CHEBI:36208"/>
    </ligand>
</feature>
<dbReference type="GO" id="GO:0009423">
    <property type="term" value="P:chorismate biosynthetic process"/>
    <property type="evidence" value="ECO:0007669"/>
    <property type="project" value="UniProtKB-UniRule"/>
</dbReference>
<evidence type="ECO:0000259" key="5">
    <source>
        <dbReference type="Pfam" id="PF08501"/>
    </source>
</evidence>
<comment type="caution">
    <text evidence="6">The sequence shown here is derived from an EMBL/GenBank/DDBJ whole genome shotgun (WGS) entry which is preliminary data.</text>
</comment>
<protein>
    <recommendedName>
        <fullName evidence="4">Shikimate dehydrogenase (NADP(+))</fullName>
        <shortName evidence="4">SDH</shortName>
        <ecNumber evidence="4">1.1.1.25</ecNumber>
    </recommendedName>
</protein>
<dbReference type="InterPro" id="IPR036291">
    <property type="entry name" value="NAD(P)-bd_dom_sf"/>
</dbReference>
<reference evidence="6 7" key="1">
    <citation type="submission" date="2018-12" db="EMBL/GenBank/DDBJ databases">
        <title>First genome draft of Desulfovibrio legallis sp. nov.</title>
        <authorList>
            <person name="Ben Dhia O."/>
            <person name="Najjari A."/>
            <person name="Ferjani R."/>
            <person name="Fhoula I."/>
            <person name="Fardeau M.-L."/>
            <person name="Boudabbous A."/>
            <person name="Ouzari H.I."/>
        </authorList>
    </citation>
    <scope>NUCLEOTIDE SEQUENCE [LARGE SCALE GENOMIC DNA]</scope>
    <source>
        <strain evidence="6 7">H1T</strain>
    </source>
</reference>
<organism evidence="6 7">
    <name type="scientific">Desulfovibrio legallii</name>
    <dbReference type="NCBI Taxonomy" id="571438"/>
    <lineage>
        <taxon>Bacteria</taxon>
        <taxon>Pseudomonadati</taxon>
        <taxon>Thermodesulfobacteriota</taxon>
        <taxon>Desulfovibrionia</taxon>
        <taxon>Desulfovibrionales</taxon>
        <taxon>Desulfovibrionaceae</taxon>
        <taxon>Desulfovibrio</taxon>
    </lineage>
</organism>
<feature type="binding site" evidence="4">
    <location>
        <position position="104"/>
    </location>
    <ligand>
        <name>shikimate</name>
        <dbReference type="ChEBI" id="CHEBI:36208"/>
    </ligand>
</feature>